<dbReference type="RefSeq" id="WP_008951709.1">
    <property type="nucleotide sequence ID" value="NZ_AHTH01000050.1"/>
</dbReference>
<accession>H3ZIG8</accession>
<evidence type="ECO:0000313" key="2">
    <source>
        <dbReference type="Proteomes" id="UP000012046"/>
    </source>
</evidence>
<gene>
    <name evidence="1" type="ORF">AJE_15894</name>
</gene>
<evidence type="ECO:0000313" key="1">
    <source>
        <dbReference type="EMBL" id="EHR39618.1"/>
    </source>
</evidence>
<dbReference type="Proteomes" id="UP000012046">
    <property type="component" value="Unassembled WGS sequence"/>
</dbReference>
<dbReference type="STRING" id="1129374.AJE_15894"/>
<keyword evidence="2" id="KW-1185">Reference proteome</keyword>
<dbReference type="eggNOG" id="ENOG5034380">
    <property type="taxonomic scope" value="Bacteria"/>
</dbReference>
<proteinExistence type="predicted"/>
<reference evidence="1 2" key="1">
    <citation type="journal article" date="2012" name="J. Bacteriol.">
        <title>Genome Sequence of Extracellular-Protease-Producing Alishewanella jeotgali Isolated from Traditional Korean Fermented Seafood.</title>
        <authorList>
            <person name="Jung J."/>
            <person name="Chun J."/>
            <person name="Park W."/>
        </authorList>
    </citation>
    <scope>NUCLEOTIDE SEQUENCE [LARGE SCALE GENOMIC DNA]</scope>
    <source>
        <strain evidence="1 2">KCTC 22429</strain>
    </source>
</reference>
<sequence length="193" mass="22213">MKWILLAIVALVAGFYLVPVTVNGSVYVVTNSRETVNMPLTEVRAYDRNEFLKVWREQSTFRLNQNCGIGLTSAEKDQMDLRRLREGPNRVPDWQEMDDIYKACSFEALIWDNPKYQPLATLVTDKNGEFSFKSKRFADVIIFSKGSRKVIGNDEKYIWLQSVPSKALAFSHKVELNNTNLVNELRAVDYPIN</sequence>
<protein>
    <submittedName>
        <fullName evidence="1">Uncharacterized protein</fullName>
    </submittedName>
</protein>
<dbReference type="AlphaFoldDB" id="H3ZIG8"/>
<dbReference type="EMBL" id="AHTH01000050">
    <property type="protein sequence ID" value="EHR39618.1"/>
    <property type="molecule type" value="Genomic_DNA"/>
</dbReference>
<organism evidence="1 2">
    <name type="scientific">Alishewanella jeotgali KCTC 22429</name>
    <dbReference type="NCBI Taxonomy" id="1129374"/>
    <lineage>
        <taxon>Bacteria</taxon>
        <taxon>Pseudomonadati</taxon>
        <taxon>Pseudomonadota</taxon>
        <taxon>Gammaproteobacteria</taxon>
        <taxon>Alteromonadales</taxon>
        <taxon>Alteromonadaceae</taxon>
        <taxon>Alishewanella</taxon>
    </lineage>
</organism>
<comment type="caution">
    <text evidence="1">The sequence shown here is derived from an EMBL/GenBank/DDBJ whole genome shotgun (WGS) entry which is preliminary data.</text>
</comment>
<dbReference type="PATRIC" id="fig|1129374.4.peg.3152"/>
<name>H3ZIG8_9ALTE</name>